<dbReference type="PANTHER" id="PTHR41791">
    <property type="entry name" value="SSL7039 PROTEIN"/>
    <property type="match status" value="1"/>
</dbReference>
<keyword evidence="2" id="KW-1185">Reference proteome</keyword>
<sequence length="95" mass="10659">MIDVRQTRTFKTWLDGLRDRAAAARVATRIARVQAGLLGDAKFFDGIGELRIDYGPGYRVYFVQRGKVLVILLCGGDKSSQKRDIKLAKKMAEEV</sequence>
<dbReference type="AlphaFoldDB" id="A0A501W7S6"/>
<accession>A0A501W7S6</accession>
<name>A0A501W7S6_9RHOB</name>
<evidence type="ECO:0000313" key="2">
    <source>
        <dbReference type="Proteomes" id="UP000319255"/>
    </source>
</evidence>
<organism evidence="1 2">
    <name type="scientific">Amaricoccus solimangrovi</name>
    <dbReference type="NCBI Taxonomy" id="2589815"/>
    <lineage>
        <taxon>Bacteria</taxon>
        <taxon>Pseudomonadati</taxon>
        <taxon>Pseudomonadota</taxon>
        <taxon>Alphaproteobacteria</taxon>
        <taxon>Rhodobacterales</taxon>
        <taxon>Paracoccaceae</taxon>
        <taxon>Amaricoccus</taxon>
    </lineage>
</organism>
<gene>
    <name evidence="1" type="ORF">FJM51_23125</name>
</gene>
<dbReference type="Proteomes" id="UP000319255">
    <property type="component" value="Unassembled WGS sequence"/>
</dbReference>
<evidence type="ECO:0000313" key="1">
    <source>
        <dbReference type="EMBL" id="TPE44144.1"/>
    </source>
</evidence>
<protein>
    <submittedName>
        <fullName evidence="1">Type II toxin-antitoxin system RelE/ParE family toxin</fullName>
    </submittedName>
</protein>
<reference evidence="1 2" key="1">
    <citation type="submission" date="2019-06" db="EMBL/GenBank/DDBJ databases">
        <title>A novel bacterium of genus Amaricoccus, isolated from marine sediment.</title>
        <authorList>
            <person name="Huang H."/>
            <person name="Mo K."/>
            <person name="Hu Y."/>
        </authorList>
    </citation>
    <scope>NUCLEOTIDE SEQUENCE [LARGE SCALE GENOMIC DNA]</scope>
    <source>
        <strain evidence="1 2">HB172011</strain>
    </source>
</reference>
<dbReference type="RefSeq" id="WP_140456446.1">
    <property type="nucleotide sequence ID" value="NZ_VFRP01000075.1"/>
</dbReference>
<dbReference type="EMBL" id="VFRP01000075">
    <property type="protein sequence ID" value="TPE44144.1"/>
    <property type="molecule type" value="Genomic_DNA"/>
</dbReference>
<dbReference type="PANTHER" id="PTHR41791:SF1">
    <property type="entry name" value="SSL7039 PROTEIN"/>
    <property type="match status" value="1"/>
</dbReference>
<dbReference type="NCBIfam" id="TIGR02683">
    <property type="entry name" value="upstrm_HI1419"/>
    <property type="match status" value="1"/>
</dbReference>
<dbReference type="InterPro" id="IPR014056">
    <property type="entry name" value="TypeIITA-like_toxin_pred"/>
</dbReference>
<dbReference type="PIRSF" id="PIRSF028744">
    <property type="entry name" value="Addict_mod_HI1419"/>
    <property type="match status" value="1"/>
</dbReference>
<comment type="caution">
    <text evidence="1">The sequence shown here is derived from an EMBL/GenBank/DDBJ whole genome shotgun (WGS) entry which is preliminary data.</text>
</comment>
<proteinExistence type="predicted"/>
<dbReference type="OrthoDB" id="5296237at2"/>